<keyword evidence="2" id="KW-1185">Reference proteome</keyword>
<organism evidence="1 2">
    <name type="scientific">Actinidia rufa</name>
    <dbReference type="NCBI Taxonomy" id="165716"/>
    <lineage>
        <taxon>Eukaryota</taxon>
        <taxon>Viridiplantae</taxon>
        <taxon>Streptophyta</taxon>
        <taxon>Embryophyta</taxon>
        <taxon>Tracheophyta</taxon>
        <taxon>Spermatophyta</taxon>
        <taxon>Magnoliopsida</taxon>
        <taxon>eudicotyledons</taxon>
        <taxon>Gunneridae</taxon>
        <taxon>Pentapetalae</taxon>
        <taxon>asterids</taxon>
        <taxon>Ericales</taxon>
        <taxon>Actinidiaceae</taxon>
        <taxon>Actinidia</taxon>
    </lineage>
</organism>
<evidence type="ECO:0000313" key="1">
    <source>
        <dbReference type="EMBL" id="GFS32926.1"/>
    </source>
</evidence>
<name>A0A7J0DDN4_9ERIC</name>
<reference evidence="2" key="1">
    <citation type="submission" date="2019-07" db="EMBL/GenBank/DDBJ databases">
        <title>De Novo Assembly of kiwifruit Actinidia rufa.</title>
        <authorList>
            <person name="Sugita-Konishi S."/>
            <person name="Sato K."/>
            <person name="Mori E."/>
            <person name="Abe Y."/>
            <person name="Kisaki G."/>
            <person name="Hamano K."/>
            <person name="Suezawa K."/>
            <person name="Otani M."/>
            <person name="Fukuda T."/>
            <person name="Manabe T."/>
            <person name="Gomi K."/>
            <person name="Tabuchi M."/>
            <person name="Akimitsu K."/>
            <person name="Kataoka I."/>
        </authorList>
    </citation>
    <scope>NUCLEOTIDE SEQUENCE [LARGE SCALE GENOMIC DNA]</scope>
    <source>
        <strain evidence="2">cv. Fuchu</strain>
    </source>
</reference>
<evidence type="ECO:0000313" key="2">
    <source>
        <dbReference type="Proteomes" id="UP000585474"/>
    </source>
</evidence>
<sequence length="116" mass="12894">MFDLYSISDVYQKPLQLEKKAKWRSSVLPWTRSSSQGVAQQEIIHGGGAVRGMAVKPPTANPIKPMASIASRFKCGELGHRFAECKKPVVQKGLFIDNEGIVRVELEQPLEDLVDD</sequence>
<dbReference type="Proteomes" id="UP000585474">
    <property type="component" value="Unassembled WGS sequence"/>
</dbReference>
<protein>
    <recommendedName>
        <fullName evidence="3">CCHC-type domain-containing protein</fullName>
    </recommendedName>
</protein>
<dbReference type="EMBL" id="BJWL01000174">
    <property type="protein sequence ID" value="GFS32926.1"/>
    <property type="molecule type" value="Genomic_DNA"/>
</dbReference>
<comment type="caution">
    <text evidence="1">The sequence shown here is derived from an EMBL/GenBank/DDBJ whole genome shotgun (WGS) entry which is preliminary data.</text>
</comment>
<gene>
    <name evidence="1" type="ORF">Acr_00g0025400</name>
</gene>
<dbReference type="AlphaFoldDB" id="A0A7J0DDN4"/>
<accession>A0A7J0DDN4</accession>
<dbReference type="OrthoDB" id="1815553at2759"/>
<evidence type="ECO:0008006" key="3">
    <source>
        <dbReference type="Google" id="ProtNLM"/>
    </source>
</evidence>
<proteinExistence type="predicted"/>